<dbReference type="Proteomes" id="UP000011568">
    <property type="component" value="Unassembled WGS sequence"/>
</dbReference>
<name>M0M6M4_HALMO</name>
<dbReference type="STRING" id="931277.C448_11971"/>
<dbReference type="InterPro" id="IPR052701">
    <property type="entry name" value="GAG_Ulvan_Degrading_Sulfatases"/>
</dbReference>
<reference evidence="2 3" key="1">
    <citation type="journal article" date="2014" name="PLoS Genet.">
        <title>Phylogenetically driven sequencing of extremely halophilic archaea reveals strategies for static and dynamic osmo-response.</title>
        <authorList>
            <person name="Becker E.A."/>
            <person name="Seitzer P.M."/>
            <person name="Tritt A."/>
            <person name="Larsen D."/>
            <person name="Krusor M."/>
            <person name="Yao A.I."/>
            <person name="Wu D."/>
            <person name="Madern D."/>
            <person name="Eisen J.A."/>
            <person name="Darling A.E."/>
            <person name="Facciotti M.T."/>
        </authorList>
    </citation>
    <scope>NUCLEOTIDE SEQUENCE [LARGE SCALE GENOMIC DNA]</scope>
    <source>
        <strain evidence="2 3">DSM 1307</strain>
    </source>
</reference>
<sequence>MTRPNILLIVLDTARARTVYSMLDSEQLPGISRFREQGTLYSNAFTPAPWTLPSHATLFTGQRTSIHETHAGHTQFEPSSSPLAEQLRGVGYETRGISGNVWISPEFGFGQGFDELSMKWDYFWGGTDLSEVSAASGVARYTRLVSAILAERPGATIFNSIYAKLFANKVDDGAKSTTNRTVKWMSNRDREKPFFYFMNYLEPHLPYNPPSEFSPDDLVDGNDELLDPNPWEHIAGDEQFSEADFEVLRQLYRAEIAYLDSQLNRLYDCLVRTNELSNTAIFIVGDHGENIGDHDLMDHQYSLHDTLLHVPLIARFPPKFTAEVEQGLVSTRDIYPTICNLAGVDVPSDEAISSNDISEEPQRDAIFAEYRVPQPDIDTLMNRIENPSADLEWVDRSLRAVRTPSWKFIEAEDGTSELRSISDGSPNPEVIEDQQCVEEDLIERMDEQNVPLMRAGSDDTEISERSRERLNDLGYI</sequence>
<comment type="caution">
    <text evidence="2">The sequence shown here is derived from an EMBL/GenBank/DDBJ whole genome shotgun (WGS) entry which is preliminary data.</text>
</comment>
<accession>M0M6M4</accession>
<evidence type="ECO:0000313" key="2">
    <source>
        <dbReference type="EMBL" id="EMA41371.1"/>
    </source>
</evidence>
<dbReference type="PATRIC" id="fig|931277.6.peg.2338"/>
<dbReference type="InterPro" id="IPR000917">
    <property type="entry name" value="Sulfatase_N"/>
</dbReference>
<dbReference type="Gene3D" id="3.40.720.10">
    <property type="entry name" value="Alkaline Phosphatase, subunit A"/>
    <property type="match status" value="1"/>
</dbReference>
<dbReference type="EMBL" id="AOMC01000140">
    <property type="protein sequence ID" value="EMA41371.1"/>
    <property type="molecule type" value="Genomic_DNA"/>
</dbReference>
<dbReference type="PANTHER" id="PTHR43751:SF3">
    <property type="entry name" value="SULFATASE N-TERMINAL DOMAIN-CONTAINING PROTEIN"/>
    <property type="match status" value="1"/>
</dbReference>
<dbReference type="InterPro" id="IPR017850">
    <property type="entry name" value="Alkaline_phosphatase_core_sf"/>
</dbReference>
<dbReference type="CDD" id="cd16148">
    <property type="entry name" value="sulfatase_like"/>
    <property type="match status" value="1"/>
</dbReference>
<dbReference type="RefSeq" id="WP_004055028.1">
    <property type="nucleotide sequence ID" value="NZ_AOMC01000140.1"/>
</dbReference>
<feature type="domain" description="Sulfatase N-terminal" evidence="1">
    <location>
        <begin position="4"/>
        <end position="344"/>
    </location>
</feature>
<organism evidence="2 3">
    <name type="scientific">Halococcus morrhuae DSM 1307</name>
    <dbReference type="NCBI Taxonomy" id="931277"/>
    <lineage>
        <taxon>Archaea</taxon>
        <taxon>Methanobacteriati</taxon>
        <taxon>Methanobacteriota</taxon>
        <taxon>Stenosarchaea group</taxon>
        <taxon>Halobacteria</taxon>
        <taxon>Halobacteriales</taxon>
        <taxon>Halococcaceae</taxon>
        <taxon>Halococcus</taxon>
    </lineage>
</organism>
<dbReference type="SUPFAM" id="SSF53649">
    <property type="entry name" value="Alkaline phosphatase-like"/>
    <property type="match status" value="1"/>
</dbReference>
<evidence type="ECO:0000259" key="1">
    <source>
        <dbReference type="Pfam" id="PF00884"/>
    </source>
</evidence>
<proteinExistence type="predicted"/>
<keyword evidence="3" id="KW-1185">Reference proteome</keyword>
<dbReference type="OrthoDB" id="102174at2157"/>
<protein>
    <submittedName>
        <fullName evidence="2">Putative sulfatase</fullName>
    </submittedName>
</protein>
<dbReference type="eggNOG" id="arCOG02787">
    <property type="taxonomic scope" value="Archaea"/>
</dbReference>
<dbReference type="Pfam" id="PF00884">
    <property type="entry name" value="Sulfatase"/>
    <property type="match status" value="1"/>
</dbReference>
<gene>
    <name evidence="2" type="ORF">C448_11971</name>
</gene>
<dbReference type="PANTHER" id="PTHR43751">
    <property type="entry name" value="SULFATASE"/>
    <property type="match status" value="1"/>
</dbReference>
<dbReference type="AlphaFoldDB" id="M0M6M4"/>
<evidence type="ECO:0000313" key="3">
    <source>
        <dbReference type="Proteomes" id="UP000011568"/>
    </source>
</evidence>